<evidence type="ECO:0000313" key="2">
    <source>
        <dbReference type="EMBL" id="ARO45233.1"/>
    </source>
</evidence>
<accession>A0A2P0QFQ9</accession>
<name>A0A2P0QFQ9_PSESF</name>
<feature type="region of interest" description="Disordered" evidence="1">
    <location>
        <begin position="1"/>
        <end position="48"/>
    </location>
</feature>
<dbReference type="EMBL" id="KX009063">
    <property type="protein sequence ID" value="ARO45233.1"/>
    <property type="molecule type" value="Genomic_DNA"/>
</dbReference>
<protein>
    <submittedName>
        <fullName evidence="2">Uncharacterized protein</fullName>
    </submittedName>
</protein>
<proteinExistence type="predicted"/>
<dbReference type="AlphaFoldDB" id="A0A2P0QFQ9"/>
<keyword evidence="2" id="KW-0614">Plasmid</keyword>
<feature type="compositionally biased region" description="Basic and acidic residues" evidence="1">
    <location>
        <begin position="1"/>
        <end position="11"/>
    </location>
</feature>
<sequence>MVVEDAYRWPELRTQNHPASEARKRPGASGAAVHGSGGFLPERWAGAG</sequence>
<reference evidence="2" key="1">
    <citation type="submission" date="2016-03" db="EMBL/GenBank/DDBJ databases">
        <title>The evolution of Pseudomonas syringae pv. actinidiae in New Zealand.</title>
        <authorList>
            <person name="Taiaroa G."/>
            <person name="Poulter R.T.M."/>
            <person name="Lamont I."/>
            <person name="Stockwell P."/>
            <person name="Butler M.I."/>
        </authorList>
    </citation>
    <scope>NUCLEOTIDE SEQUENCE</scope>
    <source>
        <strain evidence="2">RT811</strain>
        <plasmid evidence="2">pPU_RT811</plasmid>
    </source>
</reference>
<geneLocation type="plasmid" evidence="2">
    <name>pPU_RT811</name>
</geneLocation>
<organism evidence="2">
    <name type="scientific">Pseudomonas syringae pv. actinidiae</name>
    <dbReference type="NCBI Taxonomy" id="103796"/>
    <lineage>
        <taxon>Bacteria</taxon>
        <taxon>Pseudomonadati</taxon>
        <taxon>Pseudomonadota</taxon>
        <taxon>Gammaproteobacteria</taxon>
        <taxon>Pseudomonadales</taxon>
        <taxon>Pseudomonadaceae</taxon>
        <taxon>Pseudomonas</taxon>
        <taxon>Pseudomonas syringae</taxon>
    </lineage>
</organism>
<evidence type="ECO:0000256" key="1">
    <source>
        <dbReference type="SAM" id="MobiDB-lite"/>
    </source>
</evidence>